<dbReference type="RefSeq" id="WP_202746951.1">
    <property type="nucleotide sequence ID" value="NZ_JAESWC010000001.1"/>
</dbReference>
<reference evidence="3 4" key="1">
    <citation type="submission" date="2021-01" db="EMBL/GenBank/DDBJ databases">
        <title>Genome public.</title>
        <authorList>
            <person name="Liu C."/>
            <person name="Sun Q."/>
        </authorList>
    </citation>
    <scope>NUCLEOTIDE SEQUENCE [LARGE SCALE GENOMIC DNA]</scope>
    <source>
        <strain evidence="3 4">YIM B02515</strain>
    </source>
</reference>
<accession>A0ABS1T4P4</accession>
<dbReference type="Gene3D" id="3.40.190.10">
    <property type="entry name" value="Periplasmic binding protein-like II"/>
    <property type="match status" value="2"/>
</dbReference>
<evidence type="ECO:0000259" key="1">
    <source>
        <dbReference type="Pfam" id="PF14502"/>
    </source>
</evidence>
<evidence type="ECO:0008006" key="5">
    <source>
        <dbReference type="Google" id="ProtNLM"/>
    </source>
</evidence>
<dbReference type="Gene3D" id="1.10.10.10">
    <property type="entry name" value="Winged helix-like DNA-binding domain superfamily/Winged helix DNA-binding domain"/>
    <property type="match status" value="1"/>
</dbReference>
<evidence type="ECO:0000313" key="4">
    <source>
        <dbReference type="Proteomes" id="UP000632377"/>
    </source>
</evidence>
<name>A0ABS1T4P4_9CLOT</name>
<evidence type="ECO:0000313" key="3">
    <source>
        <dbReference type="EMBL" id="MBL4934307.1"/>
    </source>
</evidence>
<dbReference type="InterPro" id="IPR041444">
    <property type="entry name" value="HTH_41"/>
</dbReference>
<proteinExistence type="predicted"/>
<dbReference type="Pfam" id="PF14502">
    <property type="entry name" value="HTH_41"/>
    <property type="match status" value="1"/>
</dbReference>
<dbReference type="SUPFAM" id="SSF46785">
    <property type="entry name" value="Winged helix' DNA-binding domain"/>
    <property type="match status" value="1"/>
</dbReference>
<dbReference type="SUPFAM" id="SSF53850">
    <property type="entry name" value="Periplasmic binding protein-like II"/>
    <property type="match status" value="1"/>
</dbReference>
<dbReference type="Pfam" id="PF14503">
    <property type="entry name" value="YhfZ_C"/>
    <property type="match status" value="1"/>
</dbReference>
<keyword evidence="4" id="KW-1185">Reference proteome</keyword>
<feature type="domain" description="Uncharacterised protein YhfZ C-terminal" evidence="2">
    <location>
        <begin position="77"/>
        <end position="308"/>
    </location>
</feature>
<gene>
    <name evidence="3" type="ORF">JK636_00890</name>
</gene>
<feature type="domain" description="YhfZ helix-turn-helix" evidence="1">
    <location>
        <begin position="26"/>
        <end position="73"/>
    </location>
</feature>
<sequence length="308" mass="34708">MNSDVKLMQKSGMVTINIAKELLTLKEGDRIGTVRDYSEKFEVARGTVQAAIKLLEKSRAIGLEPRGHLGTFITSIDYEKLCEFADIGTIMGVMPLPYSKLYEGLATGLYKSVEDKKISFGLAYMRGAETRLRALEKGRYDFAIVSKLAALQGVKENINLEVAMKFGKYSYVNEHVIAFGDSSKKLIEDGMKVGIDKSSIDHYILTLNQCIGKNIQLVEMPYNQIISKLLNREIDAAVWNLDEIIERKINIKYCPLNENNYEKNDTEAVLVVCSGNELITKILKQFISDAKVINYQRQVIKGEIIPNY</sequence>
<dbReference type="InterPro" id="IPR036390">
    <property type="entry name" value="WH_DNA-bd_sf"/>
</dbReference>
<dbReference type="NCBIfam" id="NF041241">
    <property type="entry name" value="YhfZ_full"/>
    <property type="match status" value="1"/>
</dbReference>
<dbReference type="Proteomes" id="UP000632377">
    <property type="component" value="Unassembled WGS sequence"/>
</dbReference>
<organism evidence="3 4">
    <name type="scientific">Clostridium rhizosphaerae</name>
    <dbReference type="NCBI Taxonomy" id="2803861"/>
    <lineage>
        <taxon>Bacteria</taxon>
        <taxon>Bacillati</taxon>
        <taxon>Bacillota</taxon>
        <taxon>Clostridia</taxon>
        <taxon>Eubacteriales</taxon>
        <taxon>Clostridiaceae</taxon>
        <taxon>Clostridium</taxon>
    </lineage>
</organism>
<evidence type="ECO:0000259" key="2">
    <source>
        <dbReference type="Pfam" id="PF14503"/>
    </source>
</evidence>
<dbReference type="InterPro" id="IPR036388">
    <property type="entry name" value="WH-like_DNA-bd_sf"/>
</dbReference>
<dbReference type="EMBL" id="JAESWC010000001">
    <property type="protein sequence ID" value="MBL4934307.1"/>
    <property type="molecule type" value="Genomic_DNA"/>
</dbReference>
<comment type="caution">
    <text evidence="3">The sequence shown here is derived from an EMBL/GenBank/DDBJ whole genome shotgun (WGS) entry which is preliminary data.</text>
</comment>
<dbReference type="InterPro" id="IPR032791">
    <property type="entry name" value="YhfZ_C"/>
</dbReference>
<protein>
    <recommendedName>
        <fullName evidence="5">GntR family transcriptional regulator</fullName>
    </recommendedName>
</protein>